<protein>
    <submittedName>
        <fullName evidence="1">Uncharacterized protein</fullName>
    </submittedName>
</protein>
<comment type="caution">
    <text evidence="1">The sequence shown here is derived from an EMBL/GenBank/DDBJ whole genome shotgun (WGS) entry which is preliminary data.</text>
</comment>
<gene>
    <name evidence="1" type="ORF">PoB_007260300</name>
</gene>
<dbReference type="AlphaFoldDB" id="A0AAV4DP40"/>
<dbReference type="Proteomes" id="UP000735302">
    <property type="component" value="Unassembled WGS sequence"/>
</dbReference>
<keyword evidence="2" id="KW-1185">Reference proteome</keyword>
<evidence type="ECO:0000313" key="2">
    <source>
        <dbReference type="Proteomes" id="UP000735302"/>
    </source>
</evidence>
<proteinExistence type="predicted"/>
<dbReference type="EMBL" id="BLXT01008165">
    <property type="protein sequence ID" value="GFO46098.1"/>
    <property type="molecule type" value="Genomic_DNA"/>
</dbReference>
<reference evidence="1 2" key="1">
    <citation type="journal article" date="2021" name="Elife">
        <title>Chloroplast acquisition without the gene transfer in kleptoplastic sea slugs, Plakobranchus ocellatus.</title>
        <authorList>
            <person name="Maeda T."/>
            <person name="Takahashi S."/>
            <person name="Yoshida T."/>
            <person name="Shimamura S."/>
            <person name="Takaki Y."/>
            <person name="Nagai Y."/>
            <person name="Toyoda A."/>
            <person name="Suzuki Y."/>
            <person name="Arimoto A."/>
            <person name="Ishii H."/>
            <person name="Satoh N."/>
            <person name="Nishiyama T."/>
            <person name="Hasebe M."/>
            <person name="Maruyama T."/>
            <person name="Minagawa J."/>
            <person name="Obokata J."/>
            <person name="Shigenobu S."/>
        </authorList>
    </citation>
    <scope>NUCLEOTIDE SEQUENCE [LARGE SCALE GENOMIC DNA]</scope>
</reference>
<organism evidence="1 2">
    <name type="scientific">Plakobranchus ocellatus</name>
    <dbReference type="NCBI Taxonomy" id="259542"/>
    <lineage>
        <taxon>Eukaryota</taxon>
        <taxon>Metazoa</taxon>
        <taxon>Spiralia</taxon>
        <taxon>Lophotrochozoa</taxon>
        <taxon>Mollusca</taxon>
        <taxon>Gastropoda</taxon>
        <taxon>Heterobranchia</taxon>
        <taxon>Euthyneura</taxon>
        <taxon>Panpulmonata</taxon>
        <taxon>Sacoglossa</taxon>
        <taxon>Placobranchoidea</taxon>
        <taxon>Plakobranchidae</taxon>
        <taxon>Plakobranchus</taxon>
    </lineage>
</organism>
<evidence type="ECO:0000313" key="1">
    <source>
        <dbReference type="EMBL" id="GFO46098.1"/>
    </source>
</evidence>
<sequence length="89" mass="9889">MKARVKCDVNLCRLLPTASQGNRGQQTSPLRTEARPVGLKWLGSYLSSLETVEAQVPTCLDLNLVALRIRLSFCHTRGHETLDLLARSL</sequence>
<name>A0AAV4DP40_9GAST</name>
<accession>A0AAV4DP40</accession>